<dbReference type="GO" id="GO:0043041">
    <property type="term" value="P:amino acid activation for nonribosomal peptide biosynthetic process"/>
    <property type="evidence" value="ECO:0007669"/>
    <property type="project" value="TreeGrafter"/>
</dbReference>
<dbReference type="Proteomes" id="UP001239215">
    <property type="component" value="Unassembled WGS sequence"/>
</dbReference>
<organism evidence="4 5">
    <name type="scientific">Nocardioides zeae</name>
    <dbReference type="NCBI Taxonomy" id="1457234"/>
    <lineage>
        <taxon>Bacteria</taxon>
        <taxon>Bacillati</taxon>
        <taxon>Actinomycetota</taxon>
        <taxon>Actinomycetes</taxon>
        <taxon>Propionibacteriales</taxon>
        <taxon>Nocardioidaceae</taxon>
        <taxon>Nocardioides</taxon>
    </lineage>
</organism>
<dbReference type="Pfam" id="PF13193">
    <property type="entry name" value="AMP-binding_C"/>
    <property type="match status" value="1"/>
</dbReference>
<dbReference type="Gene3D" id="3.40.50.12780">
    <property type="entry name" value="N-terminal domain of ligase-like"/>
    <property type="match status" value="1"/>
</dbReference>
<evidence type="ECO:0000259" key="2">
    <source>
        <dbReference type="Pfam" id="PF00501"/>
    </source>
</evidence>
<sequence length="497" mass="53492">MHPDAVALIDGPNRMTYAELTVAVDQAADHLVTHGVRPNQLVGLLADRDLDTLVWLLGILAAGAAYVPLDPSHPQDRVRYIADDAGLSIVVGDRTTAARVGLIDRHLINPGDRRGPSSPRRPAGFEPTPDSTAYVLYTSGSTGRPKGCVVTHTNVLALVASMRDLYGLASQDRWALFASLCFDVSVMELWCTFESGATAVVVPWSCVMSSEDLVDLLRVQEITILFQVPSILRYTVDALADEGYPRLHLTSLLVGGEGVNRSVVLEYLDHAGPNPPRVINVYGPTESTVMATGKLLDRSALEGPVGSPIGRALPHLRAHVLNPELRTVNVGETGELWLSGTGLARGYWNRPELTAERFVVLPLGPDAAPLRCYRTGDLVRLLDNGELDYLGRNDAQVKFRGSRVELPEIEAALDLHPLVHASAVSIVETAVGPELVACVTPATRGVDIPIVAVRQMLQKSLPGHMVPRRIVQVGRLPLTTSGKLDRAAVGGLVIDAE</sequence>
<dbReference type="InterPro" id="IPR025110">
    <property type="entry name" value="AMP-bd_C"/>
</dbReference>
<dbReference type="PANTHER" id="PTHR45527:SF1">
    <property type="entry name" value="FATTY ACID SYNTHASE"/>
    <property type="match status" value="1"/>
</dbReference>
<feature type="domain" description="AMP-binding enzyme C-terminal" evidence="3">
    <location>
        <begin position="408"/>
        <end position="483"/>
    </location>
</feature>
<dbReference type="GO" id="GO:0005737">
    <property type="term" value="C:cytoplasm"/>
    <property type="evidence" value="ECO:0007669"/>
    <property type="project" value="TreeGrafter"/>
</dbReference>
<name>A0AAJ1X1S4_9ACTN</name>
<dbReference type="CDD" id="cd05930">
    <property type="entry name" value="A_NRPS"/>
    <property type="match status" value="1"/>
</dbReference>
<evidence type="ECO:0000313" key="5">
    <source>
        <dbReference type="Proteomes" id="UP001239215"/>
    </source>
</evidence>
<dbReference type="PANTHER" id="PTHR45527">
    <property type="entry name" value="NONRIBOSOMAL PEPTIDE SYNTHETASE"/>
    <property type="match status" value="1"/>
</dbReference>
<dbReference type="Pfam" id="PF00501">
    <property type="entry name" value="AMP-binding"/>
    <property type="match status" value="1"/>
</dbReference>
<proteinExistence type="predicted"/>
<evidence type="ECO:0000256" key="1">
    <source>
        <dbReference type="SAM" id="MobiDB-lite"/>
    </source>
</evidence>
<dbReference type="Gene3D" id="3.30.300.30">
    <property type="match status" value="1"/>
</dbReference>
<dbReference type="InterPro" id="IPR000873">
    <property type="entry name" value="AMP-dep_synth/lig_dom"/>
</dbReference>
<comment type="caution">
    <text evidence="4">The sequence shown here is derived from an EMBL/GenBank/DDBJ whole genome shotgun (WGS) entry which is preliminary data.</text>
</comment>
<dbReference type="FunFam" id="3.40.50.980:FF:000001">
    <property type="entry name" value="Non-ribosomal peptide synthetase"/>
    <property type="match status" value="1"/>
</dbReference>
<accession>A0AAJ1X1S4</accession>
<dbReference type="InterPro" id="IPR045851">
    <property type="entry name" value="AMP-bd_C_sf"/>
</dbReference>
<gene>
    <name evidence="4" type="ORF">QE405_000146</name>
</gene>
<dbReference type="GO" id="GO:0044550">
    <property type="term" value="P:secondary metabolite biosynthetic process"/>
    <property type="evidence" value="ECO:0007669"/>
    <property type="project" value="TreeGrafter"/>
</dbReference>
<dbReference type="EMBL" id="JAUTAN010000001">
    <property type="protein sequence ID" value="MDQ1102862.1"/>
    <property type="molecule type" value="Genomic_DNA"/>
</dbReference>
<protein>
    <submittedName>
        <fullName evidence="4">Amino acid adenylation domain-containing protein</fullName>
    </submittedName>
</protein>
<reference evidence="4" key="1">
    <citation type="submission" date="2023-07" db="EMBL/GenBank/DDBJ databases">
        <title>Functional and genomic diversity of the sorghum phyllosphere microbiome.</title>
        <authorList>
            <person name="Shade A."/>
        </authorList>
    </citation>
    <scope>NUCLEOTIDE SEQUENCE</scope>
    <source>
        <strain evidence="4">SORGH_AS_1067</strain>
    </source>
</reference>
<evidence type="ECO:0000259" key="3">
    <source>
        <dbReference type="Pfam" id="PF13193"/>
    </source>
</evidence>
<dbReference type="SUPFAM" id="SSF56801">
    <property type="entry name" value="Acetyl-CoA synthetase-like"/>
    <property type="match status" value="1"/>
</dbReference>
<feature type="region of interest" description="Disordered" evidence="1">
    <location>
        <begin position="108"/>
        <end position="130"/>
    </location>
</feature>
<dbReference type="InterPro" id="IPR042099">
    <property type="entry name" value="ANL_N_sf"/>
</dbReference>
<dbReference type="InterPro" id="IPR020845">
    <property type="entry name" value="AMP-binding_CS"/>
</dbReference>
<evidence type="ECO:0000313" key="4">
    <source>
        <dbReference type="EMBL" id="MDQ1102862.1"/>
    </source>
</evidence>
<dbReference type="PROSITE" id="PS00455">
    <property type="entry name" value="AMP_BINDING"/>
    <property type="match status" value="1"/>
</dbReference>
<dbReference type="NCBIfam" id="TIGR01733">
    <property type="entry name" value="AA-adenyl-dom"/>
    <property type="match status" value="1"/>
</dbReference>
<dbReference type="AlphaFoldDB" id="A0AAJ1X1S4"/>
<feature type="domain" description="AMP-dependent synthetase/ligase" evidence="2">
    <location>
        <begin position="2"/>
        <end position="348"/>
    </location>
</feature>
<dbReference type="InterPro" id="IPR010071">
    <property type="entry name" value="AA_adenyl_dom"/>
</dbReference>
<dbReference type="GO" id="GO:0031177">
    <property type="term" value="F:phosphopantetheine binding"/>
    <property type="evidence" value="ECO:0007669"/>
    <property type="project" value="TreeGrafter"/>
</dbReference>